<reference evidence="1" key="1">
    <citation type="journal article" date="2023" name="G3 (Bethesda)">
        <title>A reference genome for the long-term kleptoplast-retaining sea slug Elysia crispata morphotype clarki.</title>
        <authorList>
            <person name="Eastman K.E."/>
            <person name="Pendleton A.L."/>
            <person name="Shaikh M.A."/>
            <person name="Suttiyut T."/>
            <person name="Ogas R."/>
            <person name="Tomko P."/>
            <person name="Gavelis G."/>
            <person name="Widhalm J.R."/>
            <person name="Wisecaver J.H."/>
        </authorList>
    </citation>
    <scope>NUCLEOTIDE SEQUENCE</scope>
    <source>
        <strain evidence="1">ECLA1</strain>
    </source>
</reference>
<accession>A0AAE0Z815</accession>
<sequence>MLSNKSQVICHLQHGLIDIEQDEVPYHLYSALLFTGSTADSFGAAQPDLHHQRSEKQICLDRNFSFQAPPGYHPCMAVLSCNVS</sequence>
<evidence type="ECO:0000313" key="1">
    <source>
        <dbReference type="EMBL" id="KAK3764499.1"/>
    </source>
</evidence>
<dbReference type="EMBL" id="JAWDGP010004437">
    <property type="protein sequence ID" value="KAK3764499.1"/>
    <property type="molecule type" value="Genomic_DNA"/>
</dbReference>
<comment type="caution">
    <text evidence="1">The sequence shown here is derived from an EMBL/GenBank/DDBJ whole genome shotgun (WGS) entry which is preliminary data.</text>
</comment>
<proteinExistence type="predicted"/>
<dbReference type="AlphaFoldDB" id="A0AAE0Z815"/>
<keyword evidence="2" id="KW-1185">Reference proteome</keyword>
<organism evidence="1 2">
    <name type="scientific">Elysia crispata</name>
    <name type="common">lettuce slug</name>
    <dbReference type="NCBI Taxonomy" id="231223"/>
    <lineage>
        <taxon>Eukaryota</taxon>
        <taxon>Metazoa</taxon>
        <taxon>Spiralia</taxon>
        <taxon>Lophotrochozoa</taxon>
        <taxon>Mollusca</taxon>
        <taxon>Gastropoda</taxon>
        <taxon>Heterobranchia</taxon>
        <taxon>Euthyneura</taxon>
        <taxon>Panpulmonata</taxon>
        <taxon>Sacoglossa</taxon>
        <taxon>Placobranchoidea</taxon>
        <taxon>Plakobranchidae</taxon>
        <taxon>Elysia</taxon>
    </lineage>
</organism>
<dbReference type="Proteomes" id="UP001283361">
    <property type="component" value="Unassembled WGS sequence"/>
</dbReference>
<evidence type="ECO:0000313" key="2">
    <source>
        <dbReference type="Proteomes" id="UP001283361"/>
    </source>
</evidence>
<protein>
    <submittedName>
        <fullName evidence="1">Uncharacterized protein</fullName>
    </submittedName>
</protein>
<gene>
    <name evidence="1" type="ORF">RRG08_055664</name>
</gene>
<name>A0AAE0Z815_9GAST</name>